<evidence type="ECO:0000313" key="11">
    <source>
        <dbReference type="Proteomes" id="UP000824890"/>
    </source>
</evidence>
<gene>
    <name evidence="10" type="ORF">HID58_035450</name>
</gene>
<feature type="domain" description="Chalcone isomerase" evidence="9">
    <location>
        <begin position="290"/>
        <end position="492"/>
    </location>
</feature>
<evidence type="ECO:0000256" key="2">
    <source>
        <dbReference type="ARBA" id="ARBA00007166"/>
    </source>
</evidence>
<dbReference type="InterPro" id="IPR016088">
    <property type="entry name" value="Chalcone_isomerase_3-sand"/>
</dbReference>
<accession>A0ABQ8C4Z6</accession>
<protein>
    <recommendedName>
        <fullName evidence="7">Chalcone-flavonone isomerase family protein</fullName>
    </recommendedName>
</protein>
<dbReference type="PANTHER" id="PTHR28039:SF12">
    <property type="entry name" value="CHALCONE-FLAVONONE ISOMERASE FAMILY PROTEIN"/>
    <property type="match status" value="1"/>
</dbReference>
<dbReference type="InterPro" id="IPR044164">
    <property type="entry name" value="CFI"/>
</dbReference>
<evidence type="ECO:0000256" key="1">
    <source>
        <dbReference type="ARBA" id="ARBA00004966"/>
    </source>
</evidence>
<evidence type="ECO:0000313" key="10">
    <source>
        <dbReference type="EMBL" id="KAH0912129.1"/>
    </source>
</evidence>
<dbReference type="SUPFAM" id="SSF54626">
    <property type="entry name" value="Chalcone isomerase"/>
    <property type="match status" value="2"/>
</dbReference>
<reference evidence="10 11" key="1">
    <citation type="submission" date="2021-05" db="EMBL/GenBank/DDBJ databases">
        <title>Genome Assembly of Synthetic Allotetraploid Brassica napus Reveals Homoeologous Exchanges between Subgenomes.</title>
        <authorList>
            <person name="Davis J.T."/>
        </authorList>
    </citation>
    <scope>NUCLEOTIDE SEQUENCE [LARGE SCALE GENOMIC DNA]</scope>
    <source>
        <strain evidence="11">cv. Da-Ae</strain>
        <tissue evidence="10">Seedling</tissue>
    </source>
</reference>
<dbReference type="InterPro" id="IPR016089">
    <property type="entry name" value="Chalcone_isomerase_bundle_sf"/>
</dbReference>
<proteinExistence type="inferred from homology"/>
<comment type="pathway">
    <text evidence="1">Secondary metabolite biosynthesis; flavonoid biosynthesis.</text>
</comment>
<comment type="catalytic activity">
    <reaction evidence="6">
        <text>a chalcone = a flavanone.</text>
        <dbReference type="EC" id="5.5.1.6"/>
    </reaction>
</comment>
<feature type="compositionally biased region" description="Basic and acidic residues" evidence="8">
    <location>
        <begin position="496"/>
        <end position="507"/>
    </location>
</feature>
<evidence type="ECO:0000256" key="6">
    <source>
        <dbReference type="ARBA" id="ARBA00034056"/>
    </source>
</evidence>
<keyword evidence="4" id="KW-0284">Flavonoid biosynthesis</keyword>
<evidence type="ECO:0000259" key="9">
    <source>
        <dbReference type="Pfam" id="PF02431"/>
    </source>
</evidence>
<dbReference type="Gene3D" id="1.10.890.20">
    <property type="match status" value="1"/>
</dbReference>
<dbReference type="EMBL" id="JAGKQM010000009">
    <property type="protein sequence ID" value="KAH0912129.1"/>
    <property type="molecule type" value="Genomic_DNA"/>
</dbReference>
<evidence type="ECO:0000256" key="7">
    <source>
        <dbReference type="RuleBase" id="RU361158"/>
    </source>
</evidence>
<evidence type="ECO:0000256" key="8">
    <source>
        <dbReference type="SAM" id="MobiDB-lite"/>
    </source>
</evidence>
<comment type="function">
    <text evidence="5">Catalyzes the intramolecular cyclization of bicyclic chalcones into tricyclic (S)-flavanones. Responsible for the isomerization of 4,2',4',6'-tetrahydroxychalcone (also termed chalcone) into naringenin.</text>
</comment>
<feature type="domain" description="Chalcone isomerase" evidence="9">
    <location>
        <begin position="75"/>
        <end position="190"/>
    </location>
</feature>
<evidence type="ECO:0000256" key="3">
    <source>
        <dbReference type="ARBA" id="ARBA00023235"/>
    </source>
</evidence>
<keyword evidence="11" id="KW-1185">Reference proteome</keyword>
<feature type="region of interest" description="Disordered" evidence="8">
    <location>
        <begin position="496"/>
        <end position="523"/>
    </location>
</feature>
<evidence type="ECO:0000256" key="4">
    <source>
        <dbReference type="ARBA" id="ARBA00023241"/>
    </source>
</evidence>
<dbReference type="PANTHER" id="PTHR28039">
    <property type="entry name" value="CHALCONE--FLAVONONE ISOMERASE 1-RELATED"/>
    <property type="match status" value="1"/>
</dbReference>
<dbReference type="InterPro" id="IPR036298">
    <property type="entry name" value="Chalcone_isomerase_sf"/>
</dbReference>
<feature type="non-terminal residue" evidence="10">
    <location>
        <position position="1"/>
    </location>
</feature>
<comment type="similarity">
    <text evidence="2 7">Belongs to the chalcone isomerase family.</text>
</comment>
<evidence type="ECO:0000256" key="5">
    <source>
        <dbReference type="ARBA" id="ARBA00025429"/>
    </source>
</evidence>
<comment type="caution">
    <text evidence="10">The sequence shown here is derived from an EMBL/GenBank/DDBJ whole genome shotgun (WGS) entry which is preliminary data.</text>
</comment>
<keyword evidence="3" id="KW-0413">Isomerase</keyword>
<name>A0ABQ8C4Z6_BRANA</name>
<dbReference type="Proteomes" id="UP000824890">
    <property type="component" value="Unassembled WGS sequence"/>
</dbReference>
<dbReference type="Gene3D" id="3.50.70.10">
    <property type="match status" value="3"/>
</dbReference>
<feature type="region of interest" description="Disordered" evidence="8">
    <location>
        <begin position="1"/>
        <end position="33"/>
    </location>
</feature>
<sequence>EHTYKKSETFINQDKNSSSTINAPAGKSDRPYSKHNVLKKKTMVNSHSDASIINMKRVCANQSITPLPSVTNLQVDSVNFPPSVISPASSNRLFLAGAGVQGLDIQGEFVISTVIGVYLDPNALEGLPFCGTTEELAESVPFFRQIVTGPFEKFIKVTMKLPLTEQQYSEKVTENCEAIWESLGINAYSDSHICEHCDPPPSAKLRFNKITKTFGPYRHYSRGHAVVRFLEIFKHKKFPPGASILFAISPKGSLTVAFSSDDGIPKRGNTAIENKFLAEAILESIIGKNVDSVTFPPSVISPASSNPLFLGGAGVRGLDIQGKFVIFTVIGVYLDPVSVTSLSVKWKGKTTEELTESVPFFREIVTGSFEKFIKVTMKLPLTGQQYSEKVTENCVAIWKSLGIYTDSEAKAVERFLEVFKDETFPPGASILFALSPEGSLTVAFSKDDSIPETGKVVIENKLLAEAVLESIIGKNGVSPGARLSVAERLAQLMNSDKVEEDATKTDQEEANDLPLGDKLAKEN</sequence>
<dbReference type="Pfam" id="PF02431">
    <property type="entry name" value="Chalcone"/>
    <property type="match status" value="2"/>
</dbReference>
<feature type="compositionally biased region" description="Polar residues" evidence="8">
    <location>
        <begin position="9"/>
        <end position="22"/>
    </location>
</feature>
<dbReference type="InterPro" id="IPR016087">
    <property type="entry name" value="Chalcone_isomerase"/>
</dbReference>
<organism evidence="10 11">
    <name type="scientific">Brassica napus</name>
    <name type="common">Rape</name>
    <dbReference type="NCBI Taxonomy" id="3708"/>
    <lineage>
        <taxon>Eukaryota</taxon>
        <taxon>Viridiplantae</taxon>
        <taxon>Streptophyta</taxon>
        <taxon>Embryophyta</taxon>
        <taxon>Tracheophyta</taxon>
        <taxon>Spermatophyta</taxon>
        <taxon>Magnoliopsida</taxon>
        <taxon>eudicotyledons</taxon>
        <taxon>Gunneridae</taxon>
        <taxon>Pentapetalae</taxon>
        <taxon>rosids</taxon>
        <taxon>malvids</taxon>
        <taxon>Brassicales</taxon>
        <taxon>Brassicaceae</taxon>
        <taxon>Brassiceae</taxon>
        <taxon>Brassica</taxon>
    </lineage>
</organism>